<dbReference type="Proteomes" id="UP000886501">
    <property type="component" value="Unassembled WGS sequence"/>
</dbReference>
<reference evidence="1" key="2">
    <citation type="journal article" date="2020" name="Nat. Commun.">
        <title>Large-scale genome sequencing of mycorrhizal fungi provides insights into the early evolution of symbiotic traits.</title>
        <authorList>
            <person name="Miyauchi S."/>
            <person name="Kiss E."/>
            <person name="Kuo A."/>
            <person name="Drula E."/>
            <person name="Kohler A."/>
            <person name="Sanchez-Garcia M."/>
            <person name="Morin E."/>
            <person name="Andreopoulos B."/>
            <person name="Barry K.W."/>
            <person name="Bonito G."/>
            <person name="Buee M."/>
            <person name="Carver A."/>
            <person name="Chen C."/>
            <person name="Cichocki N."/>
            <person name="Clum A."/>
            <person name="Culley D."/>
            <person name="Crous P.W."/>
            <person name="Fauchery L."/>
            <person name="Girlanda M."/>
            <person name="Hayes R.D."/>
            <person name="Keri Z."/>
            <person name="LaButti K."/>
            <person name="Lipzen A."/>
            <person name="Lombard V."/>
            <person name="Magnuson J."/>
            <person name="Maillard F."/>
            <person name="Murat C."/>
            <person name="Nolan M."/>
            <person name="Ohm R.A."/>
            <person name="Pangilinan J."/>
            <person name="Pereira M.F."/>
            <person name="Perotto S."/>
            <person name="Peter M."/>
            <person name="Pfister S."/>
            <person name="Riley R."/>
            <person name="Sitrit Y."/>
            <person name="Stielow J.B."/>
            <person name="Szollosi G."/>
            <person name="Zifcakova L."/>
            <person name="Stursova M."/>
            <person name="Spatafora J.W."/>
            <person name="Tedersoo L."/>
            <person name="Vaario L.M."/>
            <person name="Yamada A."/>
            <person name="Yan M."/>
            <person name="Wang P."/>
            <person name="Xu J."/>
            <person name="Bruns T."/>
            <person name="Baldrian P."/>
            <person name="Vilgalys R."/>
            <person name="Dunand C."/>
            <person name="Henrissat B."/>
            <person name="Grigoriev I.V."/>
            <person name="Hibbett D."/>
            <person name="Nagy L.G."/>
            <person name="Martin F.M."/>
        </authorList>
    </citation>
    <scope>NUCLEOTIDE SEQUENCE</scope>
    <source>
        <strain evidence="1">P2</strain>
    </source>
</reference>
<evidence type="ECO:0000313" key="1">
    <source>
        <dbReference type="EMBL" id="KAF9649484.1"/>
    </source>
</evidence>
<dbReference type="EMBL" id="MU117997">
    <property type="protein sequence ID" value="KAF9649484.1"/>
    <property type="molecule type" value="Genomic_DNA"/>
</dbReference>
<organism evidence="1 2">
    <name type="scientific">Thelephora ganbajun</name>
    <name type="common">Ganba fungus</name>
    <dbReference type="NCBI Taxonomy" id="370292"/>
    <lineage>
        <taxon>Eukaryota</taxon>
        <taxon>Fungi</taxon>
        <taxon>Dikarya</taxon>
        <taxon>Basidiomycota</taxon>
        <taxon>Agaricomycotina</taxon>
        <taxon>Agaricomycetes</taxon>
        <taxon>Thelephorales</taxon>
        <taxon>Thelephoraceae</taxon>
        <taxon>Thelephora</taxon>
    </lineage>
</organism>
<gene>
    <name evidence="1" type="ORF">BDM02DRAFT_3113707</name>
</gene>
<proteinExistence type="predicted"/>
<protein>
    <submittedName>
        <fullName evidence="1">Uncharacterized protein</fullName>
    </submittedName>
</protein>
<sequence length="811" mass="88474">MTTLISPLDQRVPLPHFQSLRDSLKGDLHFPGDQAFADQSRIFNGAIITKATALALPEDASDVSKIIVFCNKHHLSPSIKAGGYGTAGVSIGGDIIVDLSRLRGVAIEVPDNAVPREYVSLRDQLSPTDKGKGKVRGQPLRNTSTSNLQDADVTSATSIAPQKRRREAGDASDDEERAAYEARLRTYDPAASRVSSFLSGPPLAPEPGVSRRIPPQDYRAQPLGVINSTGSEAAPMSIDVNRQGTDGIDSTRTTMSESQANNLRSGTDGRGDLPSPLVDTRGLFDHMNLADVPRSTPWFPSRIRPFDYLATTGSSEYTGPVQQPTYHQSTHSSRGLASFPTFSSNTPFSGSTLPSLDVPHSLPHSSLDSAGEGSSFPTSASTLFNPYPPMNWENSPLDHRPHAEPRYPHVYVTFGAGVLQKEIDMHTADNPLEAKESANGTVELIPYHVPTAAHPTGSTIMMLGGFGFLSRLHGLSIDNIVEVEMVLADGTTIIANEDEHSDLWWAIKGAGPCFGVATRYIAKAFPVPVVFAGNLLYRFHKATAPSLIKHFRDCVKQAPRELYASVLLTAGPADQDSLVVIQMCYIGPKEKGAEYLQAISSWDGESCLLNEVNEKAFLNQQDSVAQVLRAKPGRQWFIRSTLITSLPDDIINRTVLEFADTPIGCTWLFELAGGAIKDFENSCLPKEQREAAFTVAALHQWDLGINDPKCVYTAEDWLGKTLKFVTQGGPFPSFLGRGESADKTKASFGKNWDRLVELKRKYDPTNLFRNTFWPLDEEGDVVQPSLREPEATFDHVPKFIPSEMQTDAGTA</sequence>
<evidence type="ECO:0000313" key="2">
    <source>
        <dbReference type="Proteomes" id="UP000886501"/>
    </source>
</evidence>
<accession>A0ACB6ZIX7</accession>
<keyword evidence="2" id="KW-1185">Reference proteome</keyword>
<name>A0ACB6ZIX7_THEGA</name>
<reference evidence="1" key="1">
    <citation type="submission" date="2019-10" db="EMBL/GenBank/DDBJ databases">
        <authorList>
            <consortium name="DOE Joint Genome Institute"/>
            <person name="Kuo A."/>
            <person name="Miyauchi S."/>
            <person name="Kiss E."/>
            <person name="Drula E."/>
            <person name="Kohler A."/>
            <person name="Sanchez-Garcia M."/>
            <person name="Andreopoulos B."/>
            <person name="Barry K.W."/>
            <person name="Bonito G."/>
            <person name="Buee M."/>
            <person name="Carver A."/>
            <person name="Chen C."/>
            <person name="Cichocki N."/>
            <person name="Clum A."/>
            <person name="Culley D."/>
            <person name="Crous P.W."/>
            <person name="Fauchery L."/>
            <person name="Girlanda M."/>
            <person name="Hayes R."/>
            <person name="Keri Z."/>
            <person name="Labutti K."/>
            <person name="Lipzen A."/>
            <person name="Lombard V."/>
            <person name="Magnuson J."/>
            <person name="Maillard F."/>
            <person name="Morin E."/>
            <person name="Murat C."/>
            <person name="Nolan M."/>
            <person name="Ohm R."/>
            <person name="Pangilinan J."/>
            <person name="Pereira M."/>
            <person name="Perotto S."/>
            <person name="Peter M."/>
            <person name="Riley R."/>
            <person name="Sitrit Y."/>
            <person name="Stielow B."/>
            <person name="Szollosi G."/>
            <person name="Zifcakova L."/>
            <person name="Stursova M."/>
            <person name="Spatafora J.W."/>
            <person name="Tedersoo L."/>
            <person name="Vaario L.-M."/>
            <person name="Yamada A."/>
            <person name="Yan M."/>
            <person name="Wang P."/>
            <person name="Xu J."/>
            <person name="Bruns T."/>
            <person name="Baldrian P."/>
            <person name="Vilgalys R."/>
            <person name="Henrissat B."/>
            <person name="Grigoriev I.V."/>
            <person name="Hibbett D."/>
            <person name="Nagy L.G."/>
            <person name="Martin F.M."/>
        </authorList>
    </citation>
    <scope>NUCLEOTIDE SEQUENCE</scope>
    <source>
        <strain evidence="1">P2</strain>
    </source>
</reference>
<comment type="caution">
    <text evidence="1">The sequence shown here is derived from an EMBL/GenBank/DDBJ whole genome shotgun (WGS) entry which is preliminary data.</text>
</comment>